<sequence length="205" mass="23940">MHSVIIASFIGLAAGAFDYSGSATLKDVTEFFSTTNKIILLARSYTHMISGYEPMCIYHHKVVPSENNLPKIVVNQHYMYGDERKQSAFSYPVYYTLSRNQGMDVAPVMRATNRSDGNENRNERTYFFHYYDPVMKCAVITFADNSRSTKCELHIWEENYGTLIENCRREFLYRCPDHQYYFPSEHALCPLSLKRKLETGYFRRP</sequence>
<feature type="chain" id="PRO_5012542894" description="Lipocalin" evidence="1">
    <location>
        <begin position="16"/>
        <end position="205"/>
    </location>
</feature>
<organism evidence="2">
    <name type="scientific">Hyalomma excavatum</name>
    <dbReference type="NCBI Taxonomy" id="257692"/>
    <lineage>
        <taxon>Eukaryota</taxon>
        <taxon>Metazoa</taxon>
        <taxon>Ecdysozoa</taxon>
        <taxon>Arthropoda</taxon>
        <taxon>Chelicerata</taxon>
        <taxon>Arachnida</taxon>
        <taxon>Acari</taxon>
        <taxon>Parasitiformes</taxon>
        <taxon>Ixodida</taxon>
        <taxon>Ixodoidea</taxon>
        <taxon>Ixodidae</taxon>
        <taxon>Hyalomminae</taxon>
        <taxon>Hyalomma</taxon>
    </lineage>
</organism>
<dbReference type="Gene3D" id="2.40.128.20">
    <property type="match status" value="1"/>
</dbReference>
<accession>A0A131XLE0</accession>
<dbReference type="AlphaFoldDB" id="A0A131XLE0"/>
<reference evidence="2" key="1">
    <citation type="journal article" date="2017" name="Ticks Tick Borne Dis.">
        <title>An insight into the sialome of Hyalomma excavatum.</title>
        <authorList>
            <person name="Ribeiro J.M."/>
            <person name="Slovak M."/>
            <person name="Francischetti I.M."/>
        </authorList>
    </citation>
    <scope>NUCLEOTIDE SEQUENCE</scope>
    <source>
        <strain evidence="2">Samish</strain>
        <tissue evidence="2">Salivary glands</tissue>
    </source>
</reference>
<keyword evidence="1" id="KW-0732">Signal</keyword>
<dbReference type="SUPFAM" id="SSF50814">
    <property type="entry name" value="Lipocalins"/>
    <property type="match status" value="1"/>
</dbReference>
<protein>
    <recommendedName>
        <fullName evidence="3">Lipocalin</fullName>
    </recommendedName>
</protein>
<evidence type="ECO:0008006" key="3">
    <source>
        <dbReference type="Google" id="ProtNLM"/>
    </source>
</evidence>
<proteinExistence type="evidence at transcript level"/>
<evidence type="ECO:0000313" key="2">
    <source>
        <dbReference type="EMBL" id="JAP67899.1"/>
    </source>
</evidence>
<name>A0A131XLE0_9ACAR</name>
<dbReference type="InterPro" id="IPR012674">
    <property type="entry name" value="Calycin"/>
</dbReference>
<dbReference type="EMBL" id="GEFH01000682">
    <property type="protein sequence ID" value="JAP67899.1"/>
    <property type="molecule type" value="mRNA"/>
</dbReference>
<evidence type="ECO:0000256" key="1">
    <source>
        <dbReference type="SAM" id="SignalP"/>
    </source>
</evidence>
<feature type="signal peptide" evidence="1">
    <location>
        <begin position="1"/>
        <end position="15"/>
    </location>
</feature>